<dbReference type="PANTHER" id="PTHR34220">
    <property type="entry name" value="SENSOR HISTIDINE KINASE YPDA"/>
    <property type="match status" value="1"/>
</dbReference>
<feature type="transmembrane region" description="Helical" evidence="1">
    <location>
        <begin position="53"/>
        <end position="73"/>
    </location>
</feature>
<dbReference type="InterPro" id="IPR036890">
    <property type="entry name" value="HATPase_C_sf"/>
</dbReference>
<organism evidence="3 4">
    <name type="scientific">Thiohalomonas denitrificans</name>
    <dbReference type="NCBI Taxonomy" id="415747"/>
    <lineage>
        <taxon>Bacteria</taxon>
        <taxon>Pseudomonadati</taxon>
        <taxon>Pseudomonadota</taxon>
        <taxon>Gammaproteobacteria</taxon>
        <taxon>Thiohalomonadales</taxon>
        <taxon>Thiohalomonadaceae</taxon>
        <taxon>Thiohalomonas</taxon>
    </lineage>
</organism>
<dbReference type="PANTHER" id="PTHR34220:SF7">
    <property type="entry name" value="SENSOR HISTIDINE KINASE YPDA"/>
    <property type="match status" value="1"/>
</dbReference>
<evidence type="ECO:0000313" key="4">
    <source>
        <dbReference type="Proteomes" id="UP000199648"/>
    </source>
</evidence>
<dbReference type="SUPFAM" id="SSF55874">
    <property type="entry name" value="ATPase domain of HSP90 chaperone/DNA topoisomerase II/histidine kinase"/>
    <property type="match status" value="1"/>
</dbReference>
<accession>A0A1G5QYG2</accession>
<keyword evidence="1" id="KW-1133">Transmembrane helix</keyword>
<dbReference type="GO" id="GO:0000155">
    <property type="term" value="F:phosphorelay sensor kinase activity"/>
    <property type="evidence" value="ECO:0007669"/>
    <property type="project" value="InterPro"/>
</dbReference>
<protein>
    <submittedName>
        <fullName evidence="3">Two-component system, LytT family, sensor histidine kinase AlgZ</fullName>
    </submittedName>
</protein>
<keyword evidence="4" id="KW-1185">Reference proteome</keyword>
<keyword evidence="3" id="KW-0418">Kinase</keyword>
<keyword evidence="1" id="KW-0812">Transmembrane</keyword>
<name>A0A1G5QYG2_9GAMM</name>
<dbReference type="Proteomes" id="UP000199648">
    <property type="component" value="Unassembled WGS sequence"/>
</dbReference>
<dbReference type="RefSeq" id="WP_175452606.1">
    <property type="nucleotide sequence ID" value="NZ_FMWD01000012.1"/>
</dbReference>
<dbReference type="InterPro" id="IPR010559">
    <property type="entry name" value="Sig_transdc_His_kin_internal"/>
</dbReference>
<dbReference type="Pfam" id="PF06580">
    <property type="entry name" value="His_kinase"/>
    <property type="match status" value="1"/>
</dbReference>
<evidence type="ECO:0000259" key="2">
    <source>
        <dbReference type="Pfam" id="PF06580"/>
    </source>
</evidence>
<dbReference type="AlphaFoldDB" id="A0A1G5QYG2"/>
<dbReference type="InterPro" id="IPR050640">
    <property type="entry name" value="Bact_2-comp_sensor_kinase"/>
</dbReference>
<feature type="domain" description="Signal transduction histidine kinase internal region" evidence="2">
    <location>
        <begin position="157"/>
        <end position="235"/>
    </location>
</feature>
<dbReference type="EMBL" id="FMWD01000012">
    <property type="protein sequence ID" value="SCZ66757.1"/>
    <property type="molecule type" value="Genomic_DNA"/>
</dbReference>
<feature type="transmembrane region" description="Helical" evidence="1">
    <location>
        <begin position="80"/>
        <end position="100"/>
    </location>
</feature>
<evidence type="ECO:0000256" key="1">
    <source>
        <dbReference type="SAM" id="Phobius"/>
    </source>
</evidence>
<proteinExistence type="predicted"/>
<dbReference type="GO" id="GO:0016020">
    <property type="term" value="C:membrane"/>
    <property type="evidence" value="ECO:0007669"/>
    <property type="project" value="InterPro"/>
</dbReference>
<reference evidence="3 4" key="1">
    <citation type="submission" date="2016-10" db="EMBL/GenBank/DDBJ databases">
        <authorList>
            <person name="de Groot N.N."/>
        </authorList>
    </citation>
    <scope>NUCLEOTIDE SEQUENCE [LARGE SCALE GENOMIC DNA]</scope>
    <source>
        <strain evidence="3 4">HLD2</strain>
    </source>
</reference>
<keyword evidence="3" id="KW-0808">Transferase</keyword>
<dbReference type="STRING" id="415747.SAMN03097708_03012"/>
<gene>
    <name evidence="3" type="ORF">SAMN03097708_03012</name>
</gene>
<evidence type="ECO:0000313" key="3">
    <source>
        <dbReference type="EMBL" id="SCZ66757.1"/>
    </source>
</evidence>
<feature type="transmembrane region" description="Helical" evidence="1">
    <location>
        <begin position="120"/>
        <end position="142"/>
    </location>
</feature>
<dbReference type="Gene3D" id="3.30.565.10">
    <property type="entry name" value="Histidine kinase-like ATPase, C-terminal domain"/>
    <property type="match status" value="1"/>
</dbReference>
<keyword evidence="1" id="KW-0472">Membrane</keyword>
<feature type="transmembrane region" description="Helical" evidence="1">
    <location>
        <begin position="20"/>
        <end position="41"/>
    </location>
</feature>
<sequence length="348" mass="38727">MPSEATDSHRRGSFLPDFCALPMVFGVVVLSELFAIVLVLASSRPERIWDDLALVSLFMQWAGLSGAALLCVLRKPLSRLGDIGAGTASYLLLVLLVLLLSEGAYHLLLDALPGEPEGHFQFVSRNLAVGAIVAGIILRYFYIRHQWRLQVEAKSEARLQALQARIRPHFLFNSLNTAASLTHEHPELAEQALEDLADLFRASLSDSRTLVPFADELSLSRRYLAIEQLRLGERLRVRWDVEAIPEQWAVPPLVLQPLLENAVCHGIEPLAGGGMIDIAGRRSGRFVDIEVVNPEMQNGAPRTRGSRMAVDNIRQRLAACYGAEGELVVERDGDEYRARLRIPERSKR</sequence>